<dbReference type="AlphaFoldDB" id="A0AAX4K0M7"/>
<organism evidence="2 3">
    <name type="scientific">Kwoniella dendrophila CBS 6074</name>
    <dbReference type="NCBI Taxonomy" id="1295534"/>
    <lineage>
        <taxon>Eukaryota</taxon>
        <taxon>Fungi</taxon>
        <taxon>Dikarya</taxon>
        <taxon>Basidiomycota</taxon>
        <taxon>Agaricomycotina</taxon>
        <taxon>Tremellomycetes</taxon>
        <taxon>Tremellales</taxon>
        <taxon>Cryptococcaceae</taxon>
        <taxon>Kwoniella</taxon>
    </lineage>
</organism>
<keyword evidence="3" id="KW-1185">Reference proteome</keyword>
<evidence type="ECO:0000256" key="1">
    <source>
        <dbReference type="SAM" id="Phobius"/>
    </source>
</evidence>
<keyword evidence="1" id="KW-0472">Membrane</keyword>
<feature type="transmembrane region" description="Helical" evidence="1">
    <location>
        <begin position="32"/>
        <end position="51"/>
    </location>
</feature>
<gene>
    <name evidence="2" type="ORF">L201_005621</name>
</gene>
<evidence type="ECO:0000313" key="2">
    <source>
        <dbReference type="EMBL" id="WWC90684.1"/>
    </source>
</evidence>
<keyword evidence="1" id="KW-1133">Transmembrane helix</keyword>
<feature type="transmembrane region" description="Helical" evidence="1">
    <location>
        <begin position="63"/>
        <end position="80"/>
    </location>
</feature>
<dbReference type="Proteomes" id="UP001355207">
    <property type="component" value="Chromosome 7"/>
</dbReference>
<name>A0AAX4K0M7_9TREE</name>
<accession>A0AAX4K0M7</accession>
<sequence length="187" mass="21113">MPSKEYTNKSCECDCGEWNPKPVSGNSSSTDMIALMSVLFGLGMMSNTFIYSCWDEIVPRHTFSVIFLIGISISAAIFLTDEPTVSPHGTICPKFRKDRWNPDQQTSRTIFASFISINMTLFLWINVTLSNFGSRNSSRILNTTVDLNDLISKHSEVVLDKIMKELDWIKIIKAAFRAAVDQHHQAK</sequence>
<protein>
    <submittedName>
        <fullName evidence="2">Uncharacterized protein</fullName>
    </submittedName>
</protein>
<dbReference type="GeneID" id="91096291"/>
<proteinExistence type="predicted"/>
<feature type="transmembrane region" description="Helical" evidence="1">
    <location>
        <begin position="110"/>
        <end position="129"/>
    </location>
</feature>
<keyword evidence="1" id="KW-0812">Transmembrane</keyword>
<evidence type="ECO:0000313" key="3">
    <source>
        <dbReference type="Proteomes" id="UP001355207"/>
    </source>
</evidence>
<dbReference type="RefSeq" id="XP_066077447.1">
    <property type="nucleotide sequence ID" value="XM_066221350.1"/>
</dbReference>
<dbReference type="EMBL" id="CP144104">
    <property type="protein sequence ID" value="WWC90684.1"/>
    <property type="molecule type" value="Genomic_DNA"/>
</dbReference>
<reference evidence="2 3" key="1">
    <citation type="submission" date="2024-01" db="EMBL/GenBank/DDBJ databases">
        <title>Comparative genomics of Cryptococcus and Kwoniella reveals pathogenesis evolution and contrasting modes of karyotype evolution via chromosome fusion or intercentromeric recombination.</title>
        <authorList>
            <person name="Coelho M.A."/>
            <person name="David-Palma M."/>
            <person name="Shea T."/>
            <person name="Bowers K."/>
            <person name="McGinley-Smith S."/>
            <person name="Mohammad A.W."/>
            <person name="Gnirke A."/>
            <person name="Yurkov A.M."/>
            <person name="Nowrousian M."/>
            <person name="Sun S."/>
            <person name="Cuomo C.A."/>
            <person name="Heitman J."/>
        </authorList>
    </citation>
    <scope>NUCLEOTIDE SEQUENCE [LARGE SCALE GENOMIC DNA]</scope>
    <source>
        <strain evidence="2 3">CBS 6074</strain>
    </source>
</reference>